<dbReference type="PANTHER" id="PTHR34388">
    <property type="entry name" value="DNA POLYMERASE III SUBUNIT DELTA"/>
    <property type="match status" value="1"/>
</dbReference>
<dbReference type="NCBIfam" id="TIGR01128">
    <property type="entry name" value="holA"/>
    <property type="match status" value="1"/>
</dbReference>
<comment type="catalytic activity">
    <reaction evidence="7">
        <text>DNA(n) + a 2'-deoxyribonucleoside 5'-triphosphate = DNA(n+1) + diphosphate</text>
        <dbReference type="Rhea" id="RHEA:22508"/>
        <dbReference type="Rhea" id="RHEA-COMP:17339"/>
        <dbReference type="Rhea" id="RHEA-COMP:17340"/>
        <dbReference type="ChEBI" id="CHEBI:33019"/>
        <dbReference type="ChEBI" id="CHEBI:61560"/>
        <dbReference type="ChEBI" id="CHEBI:173112"/>
        <dbReference type="EC" id="2.7.7.7"/>
    </reaction>
</comment>
<dbReference type="RefSeq" id="WP_274352783.1">
    <property type="nucleotide sequence ID" value="NZ_JAQZSM010000012.1"/>
</dbReference>
<evidence type="ECO:0000256" key="3">
    <source>
        <dbReference type="ARBA" id="ARBA00022695"/>
    </source>
</evidence>
<keyword evidence="2" id="KW-0808">Transferase</keyword>
<dbReference type="Gene3D" id="3.40.50.300">
    <property type="entry name" value="P-loop containing nucleotide triphosphate hydrolases"/>
    <property type="match status" value="1"/>
</dbReference>
<keyword evidence="3" id="KW-0548">Nucleotidyltransferase</keyword>
<sequence length="340" mass="36435">MKLNPRDLARLISRPDPGLAGVLIFGQDAMRVAIKRQELIAAIIGPQGESEMRLERMQGAELRRDGAQLLDAVKAQGFFPGARVVFVEDASDAATDAFASALTDWRAGDAQIIVTAGGLKATSKLRKLFEGARAAGAAAIYDEPPTREEIETALQNAGLHHVDADAMRDLVVLARVLDPGDFRQTIEKIALYKYGDSTALTPADIAEVAPNSTEAAMDDVLNAVAEGQAAQVGPLLVRLQAQGVAPVTLAIMTLRHFRTLHALCSDPGGPSAGIQRMRPPIFGPRRDRVLGQAGKWGLARLERALGDIIDADLTLRSASNAPSMAVMERTLIRLAMLVRR</sequence>
<evidence type="ECO:0000256" key="6">
    <source>
        <dbReference type="ARBA" id="ARBA00034754"/>
    </source>
</evidence>
<protein>
    <recommendedName>
        <fullName evidence="1">DNA-directed DNA polymerase</fullName>
        <ecNumber evidence="1">2.7.7.7</ecNumber>
    </recommendedName>
</protein>
<dbReference type="EMBL" id="JAQZSM010000012">
    <property type="protein sequence ID" value="MDD7972110.1"/>
    <property type="molecule type" value="Genomic_DNA"/>
</dbReference>
<comment type="similarity">
    <text evidence="6">Belongs to the DNA polymerase HolA subunit family.</text>
</comment>
<dbReference type="InterPro" id="IPR027417">
    <property type="entry name" value="P-loop_NTPase"/>
</dbReference>
<gene>
    <name evidence="8" type="ORF">PUT78_13470</name>
</gene>
<evidence type="ECO:0000256" key="2">
    <source>
        <dbReference type="ARBA" id="ARBA00022679"/>
    </source>
</evidence>
<dbReference type="SUPFAM" id="SSF48019">
    <property type="entry name" value="post-AAA+ oligomerization domain-like"/>
    <property type="match status" value="1"/>
</dbReference>
<dbReference type="EC" id="2.7.7.7" evidence="1"/>
<keyword evidence="4" id="KW-0235">DNA replication</keyword>
<evidence type="ECO:0000256" key="1">
    <source>
        <dbReference type="ARBA" id="ARBA00012417"/>
    </source>
</evidence>
<evidence type="ECO:0000313" key="9">
    <source>
        <dbReference type="Proteomes" id="UP001431784"/>
    </source>
</evidence>
<evidence type="ECO:0000313" key="8">
    <source>
        <dbReference type="EMBL" id="MDD7972110.1"/>
    </source>
</evidence>
<organism evidence="8 9">
    <name type="scientific">Roseinatronobacter alkalisoli</name>
    <dbReference type="NCBI Taxonomy" id="3028235"/>
    <lineage>
        <taxon>Bacteria</taxon>
        <taxon>Pseudomonadati</taxon>
        <taxon>Pseudomonadota</taxon>
        <taxon>Alphaproteobacteria</taxon>
        <taxon>Rhodobacterales</taxon>
        <taxon>Paracoccaceae</taxon>
        <taxon>Roseinatronobacter</taxon>
    </lineage>
</organism>
<dbReference type="Proteomes" id="UP001431784">
    <property type="component" value="Unassembled WGS sequence"/>
</dbReference>
<keyword evidence="9" id="KW-1185">Reference proteome</keyword>
<dbReference type="InterPro" id="IPR008921">
    <property type="entry name" value="DNA_pol3_clamp-load_cplx_C"/>
</dbReference>
<accession>A0ABT5TBP8</accession>
<dbReference type="InterPro" id="IPR005790">
    <property type="entry name" value="DNA_polIII_delta"/>
</dbReference>
<evidence type="ECO:0000256" key="5">
    <source>
        <dbReference type="ARBA" id="ARBA00022932"/>
    </source>
</evidence>
<keyword evidence="5" id="KW-0239">DNA-directed DNA polymerase</keyword>
<reference evidence="8" key="1">
    <citation type="submission" date="2023-02" db="EMBL/GenBank/DDBJ databases">
        <title>Description of Roseinatronobacter alkalisoli sp. nov., an alkaliphilic bacerium isolated from soda soil.</title>
        <authorList>
            <person name="Wei W."/>
        </authorList>
    </citation>
    <scope>NUCLEOTIDE SEQUENCE</scope>
    <source>
        <strain evidence="8">HJB301</strain>
    </source>
</reference>
<dbReference type="PANTHER" id="PTHR34388:SF1">
    <property type="entry name" value="DNA POLYMERASE III SUBUNIT DELTA"/>
    <property type="match status" value="1"/>
</dbReference>
<evidence type="ECO:0000256" key="7">
    <source>
        <dbReference type="ARBA" id="ARBA00049244"/>
    </source>
</evidence>
<name>A0ABT5TBP8_9RHOB</name>
<dbReference type="Gene3D" id="1.20.272.10">
    <property type="match status" value="1"/>
</dbReference>
<comment type="caution">
    <text evidence="8">The sequence shown here is derived from an EMBL/GenBank/DDBJ whole genome shotgun (WGS) entry which is preliminary data.</text>
</comment>
<evidence type="ECO:0000256" key="4">
    <source>
        <dbReference type="ARBA" id="ARBA00022705"/>
    </source>
</evidence>
<proteinExistence type="inferred from homology"/>